<protein>
    <recommendedName>
        <fullName evidence="3">Phage protein</fullName>
    </recommendedName>
</protein>
<sequence length="77" mass="9220">MPNQYITRIKGPLKNQGIRKTALFAKRGRQWMYKEQWLEENPSYNTKVYVLDNGMLWGDPMDPVEQEELKKEVKEEC</sequence>
<reference evidence="1 2" key="1">
    <citation type="submission" date="2024-05" db="EMBL/GenBank/DDBJ databases">
        <title>A draft genome resource for the thread blight pathogen Marasmius tenuissimus strain MS-2.</title>
        <authorList>
            <person name="Yulfo-Soto G.E."/>
            <person name="Baruah I.K."/>
            <person name="Amoako-Attah I."/>
            <person name="Bukari Y."/>
            <person name="Meinhardt L.W."/>
            <person name="Bailey B.A."/>
            <person name="Cohen S.P."/>
        </authorList>
    </citation>
    <scope>NUCLEOTIDE SEQUENCE [LARGE SCALE GENOMIC DNA]</scope>
    <source>
        <strain evidence="1 2">MS-2</strain>
    </source>
</reference>
<accession>A0ABR2ZM51</accession>
<dbReference type="Proteomes" id="UP001437256">
    <property type="component" value="Unassembled WGS sequence"/>
</dbReference>
<name>A0ABR2ZM51_9AGAR</name>
<proteinExistence type="predicted"/>
<keyword evidence="2" id="KW-1185">Reference proteome</keyword>
<comment type="caution">
    <text evidence="1">The sequence shown here is derived from an EMBL/GenBank/DDBJ whole genome shotgun (WGS) entry which is preliminary data.</text>
</comment>
<dbReference type="EMBL" id="JBBXMP010000105">
    <property type="protein sequence ID" value="KAL0062428.1"/>
    <property type="molecule type" value="Genomic_DNA"/>
</dbReference>
<organism evidence="1 2">
    <name type="scientific">Marasmius tenuissimus</name>
    <dbReference type="NCBI Taxonomy" id="585030"/>
    <lineage>
        <taxon>Eukaryota</taxon>
        <taxon>Fungi</taxon>
        <taxon>Dikarya</taxon>
        <taxon>Basidiomycota</taxon>
        <taxon>Agaricomycotina</taxon>
        <taxon>Agaricomycetes</taxon>
        <taxon>Agaricomycetidae</taxon>
        <taxon>Agaricales</taxon>
        <taxon>Marasmiineae</taxon>
        <taxon>Marasmiaceae</taxon>
        <taxon>Marasmius</taxon>
    </lineage>
</organism>
<evidence type="ECO:0000313" key="2">
    <source>
        <dbReference type="Proteomes" id="UP001437256"/>
    </source>
</evidence>
<evidence type="ECO:0008006" key="3">
    <source>
        <dbReference type="Google" id="ProtNLM"/>
    </source>
</evidence>
<gene>
    <name evidence="1" type="ORF">AAF712_010707</name>
</gene>
<evidence type="ECO:0000313" key="1">
    <source>
        <dbReference type="EMBL" id="KAL0062428.1"/>
    </source>
</evidence>